<dbReference type="EMBL" id="CAUYUJ010005703">
    <property type="protein sequence ID" value="CAK0814675.1"/>
    <property type="molecule type" value="Genomic_DNA"/>
</dbReference>
<organism evidence="2 3">
    <name type="scientific">Prorocentrum cordatum</name>
    <dbReference type="NCBI Taxonomy" id="2364126"/>
    <lineage>
        <taxon>Eukaryota</taxon>
        <taxon>Sar</taxon>
        <taxon>Alveolata</taxon>
        <taxon>Dinophyceae</taxon>
        <taxon>Prorocentrales</taxon>
        <taxon>Prorocentraceae</taxon>
        <taxon>Prorocentrum</taxon>
    </lineage>
</organism>
<sequence length="166" mass="17465">FPLSSPSFPPSPPRRRPRRWPRRRPMAADGGAAAAVSGPRARGRRLIAAAGAAAQRLHSAETATEIAKLLRGLSALDWGGGVLGDPEVYDAFQQLYDQVGHVAKRSALASRTAEQLRGRWLSLVDEVSELEGHAPCSDGEPQPPPSAPAPAPTLDAGVAEAKPARS</sequence>
<evidence type="ECO:0000313" key="2">
    <source>
        <dbReference type="EMBL" id="CAK0814675.1"/>
    </source>
</evidence>
<dbReference type="Proteomes" id="UP001189429">
    <property type="component" value="Unassembled WGS sequence"/>
</dbReference>
<evidence type="ECO:0000256" key="1">
    <source>
        <dbReference type="SAM" id="MobiDB-lite"/>
    </source>
</evidence>
<accession>A0ABN9R742</accession>
<evidence type="ECO:0000313" key="3">
    <source>
        <dbReference type="Proteomes" id="UP001189429"/>
    </source>
</evidence>
<feature type="region of interest" description="Disordered" evidence="1">
    <location>
        <begin position="1"/>
        <end position="39"/>
    </location>
</feature>
<feature type="non-terminal residue" evidence="2">
    <location>
        <position position="166"/>
    </location>
</feature>
<feature type="non-terminal residue" evidence="2">
    <location>
        <position position="1"/>
    </location>
</feature>
<name>A0ABN9R742_9DINO</name>
<gene>
    <name evidence="2" type="ORF">PCOR1329_LOCUS18210</name>
</gene>
<protein>
    <submittedName>
        <fullName evidence="2">Uncharacterized protein</fullName>
    </submittedName>
</protein>
<reference evidence="2" key="1">
    <citation type="submission" date="2023-10" db="EMBL/GenBank/DDBJ databases">
        <authorList>
            <person name="Chen Y."/>
            <person name="Shah S."/>
            <person name="Dougan E. K."/>
            <person name="Thang M."/>
            <person name="Chan C."/>
        </authorList>
    </citation>
    <scope>NUCLEOTIDE SEQUENCE [LARGE SCALE GENOMIC DNA]</scope>
</reference>
<comment type="caution">
    <text evidence="2">The sequence shown here is derived from an EMBL/GenBank/DDBJ whole genome shotgun (WGS) entry which is preliminary data.</text>
</comment>
<keyword evidence="3" id="KW-1185">Reference proteome</keyword>
<feature type="compositionally biased region" description="Pro residues" evidence="1">
    <location>
        <begin position="141"/>
        <end position="151"/>
    </location>
</feature>
<feature type="compositionally biased region" description="Basic residues" evidence="1">
    <location>
        <begin position="13"/>
        <end position="25"/>
    </location>
</feature>
<proteinExistence type="predicted"/>
<feature type="region of interest" description="Disordered" evidence="1">
    <location>
        <begin position="131"/>
        <end position="166"/>
    </location>
</feature>